<sequence length="70" mass="8234">MQAHPTKQNRYRARLREQGLRPIQIWVPDTRRPGFAEECRRQSQVVSNDPHEQEHLDYAAHAAATIEGWE</sequence>
<dbReference type="AlphaFoldDB" id="A0A7C9MN38"/>
<dbReference type="InterPro" id="IPR021558">
    <property type="entry name" value="MazE-like"/>
</dbReference>
<dbReference type="OrthoDB" id="3734119at2"/>
<gene>
    <name evidence="1" type="ORF">GTA51_18235</name>
</gene>
<comment type="caution">
    <text evidence="1">The sequence shown here is derived from an EMBL/GenBank/DDBJ whole genome shotgun (WGS) entry which is preliminary data.</text>
</comment>
<proteinExistence type="predicted"/>
<evidence type="ECO:0000313" key="1">
    <source>
        <dbReference type="EMBL" id="MYL85053.1"/>
    </source>
</evidence>
<dbReference type="RefSeq" id="WP_160963664.1">
    <property type="nucleotide sequence ID" value="NZ_WVUD01000053.1"/>
</dbReference>
<dbReference type="EMBL" id="WVUD01000053">
    <property type="protein sequence ID" value="MYL85053.1"/>
    <property type="molecule type" value="Genomic_DNA"/>
</dbReference>
<evidence type="ECO:0000313" key="2">
    <source>
        <dbReference type="Proteomes" id="UP000482487"/>
    </source>
</evidence>
<organism evidence="1 2">
    <name type="scientific">Solidesulfovibrio aerotolerans</name>
    <dbReference type="NCBI Taxonomy" id="295255"/>
    <lineage>
        <taxon>Bacteria</taxon>
        <taxon>Pseudomonadati</taxon>
        <taxon>Thermodesulfobacteriota</taxon>
        <taxon>Desulfovibrionia</taxon>
        <taxon>Desulfovibrionales</taxon>
        <taxon>Desulfovibrionaceae</taxon>
        <taxon>Solidesulfovibrio</taxon>
    </lineage>
</organism>
<reference evidence="1 2" key="1">
    <citation type="submission" date="2020-01" db="EMBL/GenBank/DDBJ databases">
        <title>Genome sequence of Desulfovibrio aerotolerans DSM 16695(T).</title>
        <authorList>
            <person name="Karnachuk O."/>
            <person name="Avakyan M."/>
            <person name="Mardanov A."/>
            <person name="Kadnikov V."/>
            <person name="Ravin N."/>
        </authorList>
    </citation>
    <scope>NUCLEOTIDE SEQUENCE [LARGE SCALE GENOMIC DNA]</scope>
    <source>
        <strain evidence="1 2">DSM 16695</strain>
    </source>
</reference>
<dbReference type="Proteomes" id="UP000482487">
    <property type="component" value="Unassembled WGS sequence"/>
</dbReference>
<accession>A0A7C9MN38</accession>
<keyword evidence="2" id="KW-1185">Reference proteome</keyword>
<name>A0A7C9MN38_9BACT</name>
<dbReference type="Pfam" id="PF11455">
    <property type="entry name" value="MazE-like"/>
    <property type="match status" value="1"/>
</dbReference>
<protein>
    <submittedName>
        <fullName evidence="1">DUF3018 family protein</fullName>
    </submittedName>
</protein>